<evidence type="ECO:0000313" key="2">
    <source>
        <dbReference type="Proteomes" id="UP000770717"/>
    </source>
</evidence>
<sequence length="140" mass="15441">MGSGLTPMSSVNPVSYLTGASRALGPWYIPYRSGARQTLHPHLGCLAPRRLTVFHPPSGGPTCAPHPDIQQNFYLSNRIKRGKKMTHRDPTLHSVTHGERGAAWSESNIWHKNTDLKRLTLEQEVPKVGQVQGEAPCSKP</sequence>
<proteinExistence type="predicted"/>
<protein>
    <submittedName>
        <fullName evidence="1">Uncharacterized protein</fullName>
    </submittedName>
</protein>
<comment type="caution">
    <text evidence="1">The sequence shown here is derived from an EMBL/GenBank/DDBJ whole genome shotgun (WGS) entry which is preliminary data.</text>
</comment>
<gene>
    <name evidence="1" type="ORF">GDO78_004748</name>
</gene>
<dbReference type="AlphaFoldDB" id="A0A8J6ETD5"/>
<keyword evidence="2" id="KW-1185">Reference proteome</keyword>
<accession>A0A8J6ETD5</accession>
<reference evidence="1" key="1">
    <citation type="thesis" date="2020" institute="ProQuest LLC" country="789 East Eisenhower Parkway, Ann Arbor, MI, USA">
        <title>Comparative Genomics and Chromosome Evolution.</title>
        <authorList>
            <person name="Mudd A.B."/>
        </authorList>
    </citation>
    <scope>NUCLEOTIDE SEQUENCE</scope>
    <source>
        <strain evidence="1">HN-11 Male</strain>
        <tissue evidence="1">Kidney and liver</tissue>
    </source>
</reference>
<name>A0A8J6ETD5_ELECQ</name>
<organism evidence="1 2">
    <name type="scientific">Eleutherodactylus coqui</name>
    <name type="common">Puerto Rican coqui</name>
    <dbReference type="NCBI Taxonomy" id="57060"/>
    <lineage>
        <taxon>Eukaryota</taxon>
        <taxon>Metazoa</taxon>
        <taxon>Chordata</taxon>
        <taxon>Craniata</taxon>
        <taxon>Vertebrata</taxon>
        <taxon>Euteleostomi</taxon>
        <taxon>Amphibia</taxon>
        <taxon>Batrachia</taxon>
        <taxon>Anura</taxon>
        <taxon>Neobatrachia</taxon>
        <taxon>Hyloidea</taxon>
        <taxon>Eleutherodactylidae</taxon>
        <taxon>Eleutherodactylinae</taxon>
        <taxon>Eleutherodactylus</taxon>
        <taxon>Eleutherodactylus</taxon>
    </lineage>
</organism>
<dbReference type="EMBL" id="WNTK01000013">
    <property type="protein sequence ID" value="KAG9474615.1"/>
    <property type="molecule type" value="Genomic_DNA"/>
</dbReference>
<evidence type="ECO:0000313" key="1">
    <source>
        <dbReference type="EMBL" id="KAG9474615.1"/>
    </source>
</evidence>
<dbReference type="Proteomes" id="UP000770717">
    <property type="component" value="Unassembled WGS sequence"/>
</dbReference>